<proteinExistence type="predicted"/>
<feature type="compositionally biased region" description="Low complexity" evidence="6">
    <location>
        <begin position="74"/>
        <end position="90"/>
    </location>
</feature>
<keyword evidence="8" id="KW-1185">Reference proteome</keyword>
<feature type="region of interest" description="Disordered" evidence="6">
    <location>
        <begin position="25"/>
        <end position="183"/>
    </location>
</feature>
<evidence type="ECO:0000313" key="7">
    <source>
        <dbReference type="EMBL" id="KAK5089279.1"/>
    </source>
</evidence>
<evidence type="ECO:0000313" key="8">
    <source>
        <dbReference type="Proteomes" id="UP001345013"/>
    </source>
</evidence>
<evidence type="ECO:0008006" key="9">
    <source>
        <dbReference type="Google" id="ProtNLM"/>
    </source>
</evidence>
<keyword evidence="3 5" id="KW-0853">WD repeat</keyword>
<dbReference type="Pfam" id="PF00400">
    <property type="entry name" value="WD40"/>
    <property type="match status" value="2"/>
</dbReference>
<comment type="caution">
    <text evidence="7">The sequence shown here is derived from an EMBL/GenBank/DDBJ whole genome shotgun (WGS) entry which is preliminary data.</text>
</comment>
<sequence length="696" mass="76145">MSSSIQSRKEELLAKKARLAELKRQRELRQEQFSAGRQSIGVGAESSPRRTAEDRRSEIDSIVSSLIDRRRETTSSPSRSRSRPTSFSTPQNGEHHPRPSMVSISTQTATTETESEESTREEVSVSAPAVQKPKPEYITYSKGVQTEPVADAGVGTGDDFDQETASRGRRRSSRKQKEVEDDIRASLRKEIEDELRSTQTGTATSSTTAAPKQRFPLRHLSNNELSAVTSSHDFQSFVERSSKVIERALDEEYDLLADYTRAAALETDQDYASRTSQSLRETLQLYSANHSRRRMVTDLHFSPHFPELLLTSYTKNPSAPNEPNGLVLLWNTHAPSRPEYVFNASSDVLTARFSPFHPNLIIAGCYSGQVCIWDTRSSHRNGQPERRTPPSGPGSHLGHSHPIFSLSIVGTPNAHNILTADTDGIVCSWSPDMLTQAQEYLYLSAPASSGSKTDDLAPKSMSFPTSDPTFFLVGSEEGTLYPCHRYDRAGAKAGVDARIAYKGHTAPIMSTQYHPGRGPVDLGDLVLSSSSDWTVKLWHTKPAAAPGATSSNTKSNISTTDPSTGAEFVKPILDIPLEDLVYDAKWSPNKPSVFAAVTGAGDLEVYDLLSDIEVPVARASPSKTKLANSASILPFKGLNKLAWEERQGRHIAVGGLDGVVSIFEVGRGLYCGPGEADVREWQRMKGVATRLEAGGV</sequence>
<organism evidence="7 8">
    <name type="scientific">Lithohypha guttulata</name>
    <dbReference type="NCBI Taxonomy" id="1690604"/>
    <lineage>
        <taxon>Eukaryota</taxon>
        <taxon>Fungi</taxon>
        <taxon>Dikarya</taxon>
        <taxon>Ascomycota</taxon>
        <taxon>Pezizomycotina</taxon>
        <taxon>Eurotiomycetes</taxon>
        <taxon>Chaetothyriomycetidae</taxon>
        <taxon>Chaetothyriales</taxon>
        <taxon>Trichomeriaceae</taxon>
        <taxon>Lithohypha</taxon>
    </lineage>
</organism>
<evidence type="ECO:0000256" key="5">
    <source>
        <dbReference type="PROSITE-ProRule" id="PRU00221"/>
    </source>
</evidence>
<dbReference type="InterPro" id="IPR001680">
    <property type="entry name" value="WD40_rpt"/>
</dbReference>
<dbReference type="InterPro" id="IPR036322">
    <property type="entry name" value="WD40_repeat_dom_sf"/>
</dbReference>
<dbReference type="SMART" id="SM00320">
    <property type="entry name" value="WD40"/>
    <property type="match status" value="5"/>
</dbReference>
<evidence type="ECO:0000256" key="1">
    <source>
        <dbReference type="ARBA" id="ARBA00004496"/>
    </source>
</evidence>
<feature type="compositionally biased region" description="Basic and acidic residues" evidence="6">
    <location>
        <begin position="47"/>
        <end position="59"/>
    </location>
</feature>
<accession>A0ABR0K718</accession>
<feature type="compositionally biased region" description="Low complexity" evidence="6">
    <location>
        <begin position="102"/>
        <end position="112"/>
    </location>
</feature>
<reference evidence="7 8" key="1">
    <citation type="submission" date="2023-08" db="EMBL/GenBank/DDBJ databases">
        <title>Black Yeasts Isolated from many extreme environments.</title>
        <authorList>
            <person name="Coleine C."/>
            <person name="Stajich J.E."/>
            <person name="Selbmann L."/>
        </authorList>
    </citation>
    <scope>NUCLEOTIDE SEQUENCE [LARGE SCALE GENOMIC DNA]</scope>
    <source>
        <strain evidence="7 8">CCFEE 5885</strain>
    </source>
</reference>
<keyword evidence="2" id="KW-0963">Cytoplasm</keyword>
<gene>
    <name evidence="7" type="ORF">LTR24_006348</name>
</gene>
<dbReference type="Gene3D" id="2.130.10.10">
    <property type="entry name" value="YVTN repeat-like/Quinoprotein amine dehydrogenase"/>
    <property type="match status" value="2"/>
</dbReference>
<keyword evidence="4" id="KW-0677">Repeat</keyword>
<dbReference type="EMBL" id="JAVRRG010000081">
    <property type="protein sequence ID" value="KAK5089279.1"/>
    <property type="molecule type" value="Genomic_DNA"/>
</dbReference>
<evidence type="ECO:0000256" key="6">
    <source>
        <dbReference type="SAM" id="MobiDB-lite"/>
    </source>
</evidence>
<feature type="region of interest" description="Disordered" evidence="6">
    <location>
        <begin position="377"/>
        <end position="396"/>
    </location>
</feature>
<dbReference type="PANTHER" id="PTHR12442">
    <property type="entry name" value="DYNEIN INTERMEDIATE CHAIN"/>
    <property type="match status" value="1"/>
</dbReference>
<comment type="subcellular location">
    <subcellularLocation>
        <location evidence="1">Cytoplasm</location>
    </subcellularLocation>
</comment>
<dbReference type="InterPro" id="IPR015943">
    <property type="entry name" value="WD40/YVTN_repeat-like_dom_sf"/>
</dbReference>
<evidence type="ECO:0000256" key="3">
    <source>
        <dbReference type="ARBA" id="ARBA00022574"/>
    </source>
</evidence>
<dbReference type="InterPro" id="IPR050687">
    <property type="entry name" value="Dynein_IC"/>
</dbReference>
<dbReference type="SUPFAM" id="SSF50978">
    <property type="entry name" value="WD40 repeat-like"/>
    <property type="match status" value="1"/>
</dbReference>
<feature type="repeat" description="WD" evidence="5">
    <location>
        <begin position="501"/>
        <end position="538"/>
    </location>
</feature>
<evidence type="ECO:0000256" key="4">
    <source>
        <dbReference type="ARBA" id="ARBA00022737"/>
    </source>
</evidence>
<feature type="compositionally biased region" description="Low complexity" evidence="6">
    <location>
        <begin position="197"/>
        <end position="210"/>
    </location>
</feature>
<evidence type="ECO:0000256" key="2">
    <source>
        <dbReference type="ARBA" id="ARBA00022490"/>
    </source>
</evidence>
<dbReference type="PANTHER" id="PTHR12442:SF22">
    <property type="entry name" value="CYTOPLASMIC DYNEIN 1 INTERMEDIATE CHAIN-RELATED"/>
    <property type="match status" value="1"/>
</dbReference>
<name>A0ABR0K718_9EURO</name>
<feature type="region of interest" description="Disordered" evidence="6">
    <location>
        <begin position="191"/>
        <end position="210"/>
    </location>
</feature>
<dbReference type="Proteomes" id="UP001345013">
    <property type="component" value="Unassembled WGS sequence"/>
</dbReference>
<protein>
    <recommendedName>
        <fullName evidence="9">Dynein intermediate chain</fullName>
    </recommendedName>
</protein>
<dbReference type="PROSITE" id="PS50082">
    <property type="entry name" value="WD_REPEATS_2"/>
    <property type="match status" value="1"/>
</dbReference>